<reference evidence="3 4" key="1">
    <citation type="submission" date="2020-08" db="EMBL/GenBank/DDBJ databases">
        <title>Genomic Encyclopedia of Type Strains, Phase IV (KMG-IV): sequencing the most valuable type-strain genomes for metagenomic binning, comparative biology and taxonomic classification.</title>
        <authorList>
            <person name="Goeker M."/>
        </authorList>
    </citation>
    <scope>NUCLEOTIDE SEQUENCE [LARGE SCALE GENOMIC DNA]</scope>
    <source>
        <strain evidence="3 4">DSM 25966</strain>
    </source>
</reference>
<feature type="signal peptide" evidence="1">
    <location>
        <begin position="1"/>
        <end position="22"/>
    </location>
</feature>
<organism evidence="3 4">
    <name type="scientific">Kaistia hirudinis</name>
    <dbReference type="NCBI Taxonomy" id="1293440"/>
    <lineage>
        <taxon>Bacteria</taxon>
        <taxon>Pseudomonadati</taxon>
        <taxon>Pseudomonadota</taxon>
        <taxon>Alphaproteobacteria</taxon>
        <taxon>Hyphomicrobiales</taxon>
        <taxon>Kaistiaceae</taxon>
        <taxon>Kaistia</taxon>
    </lineage>
</organism>
<keyword evidence="3" id="KW-0346">Stress response</keyword>
<keyword evidence="1" id="KW-0732">Signal</keyword>
<proteinExistence type="predicted"/>
<name>A0A840AUF2_9HYPH</name>
<dbReference type="Pfam" id="PF03724">
    <property type="entry name" value="META"/>
    <property type="match status" value="1"/>
</dbReference>
<dbReference type="InterPro" id="IPR038670">
    <property type="entry name" value="HslJ-like_sf"/>
</dbReference>
<feature type="domain" description="DUF306" evidence="2">
    <location>
        <begin position="28"/>
        <end position="131"/>
    </location>
</feature>
<dbReference type="InterPro" id="IPR005184">
    <property type="entry name" value="DUF306_Meta_HslJ"/>
</dbReference>
<dbReference type="Proteomes" id="UP000553963">
    <property type="component" value="Unassembled WGS sequence"/>
</dbReference>
<dbReference type="RefSeq" id="WP_183400466.1">
    <property type="nucleotide sequence ID" value="NZ_JACIDS010000005.1"/>
</dbReference>
<dbReference type="EMBL" id="JACIDS010000005">
    <property type="protein sequence ID" value="MBB3932798.1"/>
    <property type="molecule type" value="Genomic_DNA"/>
</dbReference>
<dbReference type="AlphaFoldDB" id="A0A840AUF2"/>
<dbReference type="Gene3D" id="2.40.128.270">
    <property type="match status" value="1"/>
</dbReference>
<accession>A0A840AUF2</accession>
<dbReference type="InterPro" id="IPR053147">
    <property type="entry name" value="Hsp_HslJ-like"/>
</dbReference>
<evidence type="ECO:0000313" key="3">
    <source>
        <dbReference type="EMBL" id="MBB3932798.1"/>
    </source>
</evidence>
<protein>
    <submittedName>
        <fullName evidence="3">Heat shock protein HslJ</fullName>
    </submittedName>
</protein>
<sequence>MRLDPALLLASALLAIPAAASAATEPPTGHWRAETIAGKPVAKDVKSEIEIAADGKIAGTGGCNRLMGQAKISGKSISFGPLAGTMMMCPDEAMAQERAFQEALKATQRFTLKSGGKTLVLKNKAGKATAVLVRE</sequence>
<evidence type="ECO:0000256" key="1">
    <source>
        <dbReference type="SAM" id="SignalP"/>
    </source>
</evidence>
<evidence type="ECO:0000259" key="2">
    <source>
        <dbReference type="Pfam" id="PF03724"/>
    </source>
</evidence>
<feature type="chain" id="PRO_5032458478" evidence="1">
    <location>
        <begin position="23"/>
        <end position="135"/>
    </location>
</feature>
<dbReference type="PANTHER" id="PTHR35535">
    <property type="entry name" value="HEAT SHOCK PROTEIN HSLJ"/>
    <property type="match status" value="1"/>
</dbReference>
<keyword evidence="4" id="KW-1185">Reference proteome</keyword>
<gene>
    <name evidence="3" type="ORF">GGR25_003862</name>
</gene>
<dbReference type="PANTHER" id="PTHR35535:SF1">
    <property type="entry name" value="HEAT SHOCK PROTEIN HSLJ"/>
    <property type="match status" value="1"/>
</dbReference>
<evidence type="ECO:0000313" key="4">
    <source>
        <dbReference type="Proteomes" id="UP000553963"/>
    </source>
</evidence>
<comment type="caution">
    <text evidence="3">The sequence shown here is derived from an EMBL/GenBank/DDBJ whole genome shotgun (WGS) entry which is preliminary data.</text>
</comment>